<proteinExistence type="predicted"/>
<evidence type="ECO:0000313" key="1">
    <source>
        <dbReference type="EMBL" id="KAJ9096160.1"/>
    </source>
</evidence>
<sequence length="1090" mass="118418">MKVPSFKHTPGMIAGSISSPRGAATAFDSAGNPFEHRVARAISAYGVTPFITLADLLFHFCSVTENCQHVVHAKRLAQLPYLPSIPHAGSSLLNPETGKSRMRRIRCNLEKERLKKASRAEPELRNQLLSFRANIASLPSYIHELEQEVVALRAQLDNYRGHGSAGDSSSASRMNPEHQDPALLEDAQMLTNLATAAASHQAMQNQQVRQQQQHQQHQQQEYQHPPSVSPGSLHQFPNAYNSSQHGMGMGSSRAPPSLQREYSDTRMGSHSGQLYQAPSFDRQYSNGPGHNRSASIAPSRAPTLSDSRGSMYNDESAHHPTAREMVDSVVSDIAFGGAVAASDLPRPVGHFMGASSGVSLARMVVDAVLRIGPAAGPPLPERRGSVLEPAMSRPNASPTAGHAVPQSEERGSHRASVGGSSGGAQSGSNPPTRDQPSDTSPIDPALSSFNTTRTDYPTSHSRLPPGVPQSMPPPMAPGGPSYTSNQRTALESPSPQISYGRPVPPANTTSPLNIPALPPPAAVDRLVQVYVDFVQIMLPILHMPTFERQLKRVREKSADVQESDIFFVLMVLALSTMALSRSLDPTAELRMSSEAFYVEASKHLEAVFEDRSYVGLQAILLCCYYSLLNPTRGSIWHLVGLASRCAVDHGFHHETEAVKSLSPLEIDMRRRLFHAVYNLDRLLCHSLGRPHSIPDDFIAVPPFSDLPDCAISEHGLLSSEPDPYKVVALNFIPLRELQSEINSRLYSVKAVEQPAQEWFDSMFERLKVWLSNSPEPKGCTSAEGYAISFHNTVLLLFRPSPACPRPSKDALAACLSSSSYIIRIFRTIQRKNKINWMWLSSHYVFMAGITYLYGLWNMNMLGDSPVTMMDAHLDVQACLGTLEALSVSVPSARACRSTFEMLSTAILRRLSGEQTESGTSSSNRNREGFLSVAGLGSAGAHAESAMRHSFQSQGLPSPLPKLELPTELHLLDNLFLNPLAPHPKASESTMVKTGYANAEYFGEGASYNAEGRTGLSPATALTTALTPAAINGGEAVTPQNFHGSAFNGEMETSGPGFDFLSFLAADDGGREANAQWLSTEPYRQDMPMLG</sequence>
<dbReference type="Proteomes" id="UP001230649">
    <property type="component" value="Unassembled WGS sequence"/>
</dbReference>
<comment type="caution">
    <text evidence="1">The sequence shown here is derived from an EMBL/GenBank/DDBJ whole genome shotgun (WGS) entry which is preliminary data.</text>
</comment>
<accession>A0ACC2V9V7</accession>
<keyword evidence="2" id="KW-1185">Reference proteome</keyword>
<reference evidence="1" key="1">
    <citation type="submission" date="2023-04" db="EMBL/GenBank/DDBJ databases">
        <title>Draft Genome sequencing of Naganishia species isolated from polar environments using Oxford Nanopore Technology.</title>
        <authorList>
            <person name="Leo P."/>
            <person name="Venkateswaran K."/>
        </authorList>
    </citation>
    <scope>NUCLEOTIDE SEQUENCE</scope>
    <source>
        <strain evidence="1">MNA-CCFEE 5262</strain>
    </source>
</reference>
<protein>
    <submittedName>
        <fullName evidence="1">Uncharacterized protein</fullName>
    </submittedName>
</protein>
<organism evidence="1 2">
    <name type="scientific">Naganishia adeliensis</name>
    <dbReference type="NCBI Taxonomy" id="92952"/>
    <lineage>
        <taxon>Eukaryota</taxon>
        <taxon>Fungi</taxon>
        <taxon>Dikarya</taxon>
        <taxon>Basidiomycota</taxon>
        <taxon>Agaricomycotina</taxon>
        <taxon>Tremellomycetes</taxon>
        <taxon>Filobasidiales</taxon>
        <taxon>Filobasidiaceae</taxon>
        <taxon>Naganishia</taxon>
    </lineage>
</organism>
<name>A0ACC2V9V7_9TREE</name>
<dbReference type="EMBL" id="JASBWS010000116">
    <property type="protein sequence ID" value="KAJ9096160.1"/>
    <property type="molecule type" value="Genomic_DNA"/>
</dbReference>
<evidence type="ECO:0000313" key="2">
    <source>
        <dbReference type="Proteomes" id="UP001230649"/>
    </source>
</evidence>
<gene>
    <name evidence="1" type="ORF">QFC20_006493</name>
</gene>